<keyword evidence="4 8" id="KW-0732">Signal</keyword>
<protein>
    <submittedName>
        <fullName evidence="9">Poly(3-hydroxybutyrate) depolymerase</fullName>
    </submittedName>
</protein>
<evidence type="ECO:0000256" key="2">
    <source>
        <dbReference type="ARBA" id="ARBA00022525"/>
    </source>
</evidence>
<dbReference type="RefSeq" id="WP_183960622.1">
    <property type="nucleotide sequence ID" value="NZ_JACHHP010000002.1"/>
</dbReference>
<evidence type="ECO:0000256" key="3">
    <source>
        <dbReference type="ARBA" id="ARBA00022651"/>
    </source>
</evidence>
<dbReference type="SUPFAM" id="SSF53474">
    <property type="entry name" value="alpha/beta-Hydrolases"/>
    <property type="match status" value="1"/>
</dbReference>
<evidence type="ECO:0000256" key="6">
    <source>
        <dbReference type="ARBA" id="ARBA00023277"/>
    </source>
</evidence>
<keyword evidence="3" id="KW-0858">Xylan degradation</keyword>
<evidence type="ECO:0000256" key="1">
    <source>
        <dbReference type="ARBA" id="ARBA00004613"/>
    </source>
</evidence>
<evidence type="ECO:0000256" key="4">
    <source>
        <dbReference type="ARBA" id="ARBA00022729"/>
    </source>
</evidence>
<reference evidence="9 10" key="1">
    <citation type="submission" date="2020-08" db="EMBL/GenBank/DDBJ databases">
        <title>Genomic Encyclopedia of Type Strains, Phase IV (KMG-IV): sequencing the most valuable type-strain genomes for metagenomic binning, comparative biology and taxonomic classification.</title>
        <authorList>
            <person name="Goeker M."/>
        </authorList>
    </citation>
    <scope>NUCLEOTIDE SEQUENCE [LARGE SCALE GENOMIC DNA]</scope>
    <source>
        <strain evidence="9 10">DSM 24163</strain>
    </source>
</reference>
<comment type="subcellular location">
    <subcellularLocation>
        <location evidence="1">Secreted</location>
    </subcellularLocation>
</comment>
<dbReference type="Gene3D" id="3.40.50.1820">
    <property type="entry name" value="alpha/beta hydrolase"/>
    <property type="match status" value="1"/>
</dbReference>
<evidence type="ECO:0000256" key="7">
    <source>
        <dbReference type="ARBA" id="ARBA00023326"/>
    </source>
</evidence>
<dbReference type="GO" id="GO:0045493">
    <property type="term" value="P:xylan catabolic process"/>
    <property type="evidence" value="ECO:0007669"/>
    <property type="project" value="UniProtKB-KW"/>
</dbReference>
<dbReference type="GO" id="GO:0005576">
    <property type="term" value="C:extracellular region"/>
    <property type="evidence" value="ECO:0007669"/>
    <property type="project" value="UniProtKB-SubCell"/>
</dbReference>
<comment type="caution">
    <text evidence="9">The sequence shown here is derived from an EMBL/GenBank/DDBJ whole genome shotgun (WGS) entry which is preliminary data.</text>
</comment>
<dbReference type="AlphaFoldDB" id="A0A7W8D5X1"/>
<name>A0A7W8D5X1_9GAMM</name>
<dbReference type="GO" id="GO:0030600">
    <property type="term" value="F:feruloyl esterase activity"/>
    <property type="evidence" value="ECO:0007669"/>
    <property type="project" value="InterPro"/>
</dbReference>
<feature type="chain" id="PRO_5030569334" evidence="8">
    <location>
        <begin position="23"/>
        <end position="300"/>
    </location>
</feature>
<sequence length="300" mass="30667">MPRIAAGVVAVALAMSSAPAFAATTLRLPAHVCTSPFALFADGLEGDTAIVRDASNGSGGAVGATTRVIAVPGIGNRSIHLHVPSQLDPARPAPLLVVLHGAAGSPAAADTAAQQLRTAWGAIGDDAGFITVAPVASGASGGWIAPPGVSDYDVIAAAIADVEARYNVDRSRRHAWGFSAGGHVLHDLMLGPYFPALTEQDFAGYAVAAGALDALACAGLSEPACGALLGGASRPIPLSLQVGTGDGLLPYVRDDRVRFLAAGWDEAATLRYVEFAGGHTYTAQQLAQTWQWLCPFQRLP</sequence>
<dbReference type="PANTHER" id="PTHR38050:SF2">
    <property type="entry name" value="FERULOYL ESTERASE C-RELATED"/>
    <property type="match status" value="1"/>
</dbReference>
<evidence type="ECO:0000313" key="9">
    <source>
        <dbReference type="EMBL" id="MBB5208122.1"/>
    </source>
</evidence>
<dbReference type="InterPro" id="IPR043595">
    <property type="entry name" value="FaeB/C/D"/>
</dbReference>
<organism evidence="9 10">
    <name type="scientific">Chiayiivirga flava</name>
    <dbReference type="NCBI Taxonomy" id="659595"/>
    <lineage>
        <taxon>Bacteria</taxon>
        <taxon>Pseudomonadati</taxon>
        <taxon>Pseudomonadota</taxon>
        <taxon>Gammaproteobacteria</taxon>
        <taxon>Lysobacterales</taxon>
        <taxon>Lysobacteraceae</taxon>
        <taxon>Chiayiivirga</taxon>
    </lineage>
</organism>
<proteinExistence type="predicted"/>
<keyword evidence="5" id="KW-0378">Hydrolase</keyword>
<keyword evidence="10" id="KW-1185">Reference proteome</keyword>
<keyword evidence="2" id="KW-0964">Secreted</keyword>
<keyword evidence="7" id="KW-0624">Polysaccharide degradation</keyword>
<feature type="signal peptide" evidence="8">
    <location>
        <begin position="1"/>
        <end position="22"/>
    </location>
</feature>
<dbReference type="PANTHER" id="PTHR38050">
    <property type="match status" value="1"/>
</dbReference>
<dbReference type="Proteomes" id="UP000521199">
    <property type="component" value="Unassembled WGS sequence"/>
</dbReference>
<evidence type="ECO:0000256" key="5">
    <source>
        <dbReference type="ARBA" id="ARBA00022801"/>
    </source>
</evidence>
<keyword evidence="6" id="KW-0119">Carbohydrate metabolism</keyword>
<accession>A0A7W8D5X1</accession>
<evidence type="ECO:0000256" key="8">
    <source>
        <dbReference type="SAM" id="SignalP"/>
    </source>
</evidence>
<dbReference type="EMBL" id="JACHHP010000002">
    <property type="protein sequence ID" value="MBB5208122.1"/>
    <property type="molecule type" value="Genomic_DNA"/>
</dbReference>
<evidence type="ECO:0000313" key="10">
    <source>
        <dbReference type="Proteomes" id="UP000521199"/>
    </source>
</evidence>
<dbReference type="InterPro" id="IPR029058">
    <property type="entry name" value="AB_hydrolase_fold"/>
</dbReference>
<gene>
    <name evidence="9" type="ORF">HNQ52_001651</name>
</gene>